<evidence type="ECO:0000313" key="3">
    <source>
        <dbReference type="EMBL" id="KAJ6250347.1"/>
    </source>
</evidence>
<dbReference type="Pfam" id="PF00651">
    <property type="entry name" value="BTB"/>
    <property type="match status" value="1"/>
</dbReference>
<feature type="domain" description="BTB" evidence="2">
    <location>
        <begin position="671"/>
        <end position="737"/>
    </location>
</feature>
<proteinExistence type="inferred from homology"/>
<evidence type="ECO:0000259" key="2">
    <source>
        <dbReference type="PROSITE" id="PS50097"/>
    </source>
</evidence>
<protein>
    <submittedName>
        <fullName evidence="3">Erad-associated e3 ubiquitin-protein ligase component-related</fullName>
    </submittedName>
</protein>
<evidence type="ECO:0000256" key="1">
    <source>
        <dbReference type="ARBA" id="ARBA00038101"/>
    </source>
</evidence>
<reference evidence="3" key="1">
    <citation type="submission" date="2022-08" db="EMBL/GenBank/DDBJ databases">
        <title>Novel sulfate-reducing endosymbionts in the free-living metamonad Anaeramoeba.</title>
        <authorList>
            <person name="Jerlstrom-Hultqvist J."/>
            <person name="Cepicka I."/>
            <person name="Gallot-Lavallee L."/>
            <person name="Salas-Leiva D."/>
            <person name="Curtis B.A."/>
            <person name="Zahonova K."/>
            <person name="Pipaliya S."/>
            <person name="Dacks J."/>
            <person name="Roger A.J."/>
        </authorList>
    </citation>
    <scope>NUCLEOTIDE SEQUENCE</scope>
    <source>
        <strain evidence="3">Schooner1</strain>
    </source>
</reference>
<dbReference type="PROSITE" id="PS50097">
    <property type="entry name" value="BTB"/>
    <property type="match status" value="1"/>
</dbReference>
<organism evidence="3 4">
    <name type="scientific">Anaeramoeba flamelloides</name>
    <dbReference type="NCBI Taxonomy" id="1746091"/>
    <lineage>
        <taxon>Eukaryota</taxon>
        <taxon>Metamonada</taxon>
        <taxon>Anaeramoebidae</taxon>
        <taxon>Anaeramoeba</taxon>
    </lineage>
</organism>
<keyword evidence="4" id="KW-1185">Reference proteome</keyword>
<dbReference type="Gene3D" id="1.25.40.10">
    <property type="entry name" value="Tetratricopeptide repeat domain"/>
    <property type="match status" value="4"/>
</dbReference>
<comment type="caution">
    <text evidence="3">The sequence shown here is derived from an EMBL/GenBank/DDBJ whole genome shotgun (WGS) entry which is preliminary data.</text>
</comment>
<gene>
    <name evidence="3" type="ORF">M0813_16111</name>
</gene>
<dbReference type="PANTHER" id="PTHR11102:SF160">
    <property type="entry name" value="ERAD-ASSOCIATED E3 UBIQUITIN-PROTEIN LIGASE COMPONENT HRD3"/>
    <property type="match status" value="1"/>
</dbReference>
<dbReference type="SUPFAM" id="SSF54695">
    <property type="entry name" value="POZ domain"/>
    <property type="match status" value="1"/>
</dbReference>
<dbReference type="InterPro" id="IPR036770">
    <property type="entry name" value="Ankyrin_rpt-contain_sf"/>
</dbReference>
<evidence type="ECO:0000313" key="4">
    <source>
        <dbReference type="Proteomes" id="UP001150062"/>
    </source>
</evidence>
<dbReference type="SMART" id="SM00671">
    <property type="entry name" value="SEL1"/>
    <property type="match status" value="10"/>
</dbReference>
<dbReference type="InterPro" id="IPR011990">
    <property type="entry name" value="TPR-like_helical_dom_sf"/>
</dbReference>
<dbReference type="Pfam" id="PF08238">
    <property type="entry name" value="Sel1"/>
    <property type="match status" value="10"/>
</dbReference>
<dbReference type="SUPFAM" id="SSF48403">
    <property type="entry name" value="Ankyrin repeat"/>
    <property type="match status" value="1"/>
</dbReference>
<comment type="similarity">
    <text evidence="1">Belongs to the sel-1 family.</text>
</comment>
<dbReference type="InterPro" id="IPR011333">
    <property type="entry name" value="SKP1/BTB/POZ_sf"/>
</dbReference>
<accession>A0ABQ8Z0S7</accession>
<sequence>MNITLLKNQSKRNNAKAQAKLGFLYYEGIHVQQNISKAIKLFLESSKQGNAEAFYNLGELYFQGKYVKKNLGLAYTYFKHASVKGHPTALSQLADLEFLKANPQSILKALFLWFRASEDGSSHADHRLMSCFKNTPKDLVRKVIHLLEEGSQTNDAKCLNLLATLLVKGNGIAQNKRRAFQLFRKSSKLNNLAGIRNYGTCFSDGIGCEKNDSKGFKLFQRAAKRSYPRAQNSLAFCYLVGEGCELDEYQAKILLESAARKLNLAALNNLGTIYTNGEAVEINYKRSLKYFFKGHRFGYSFATTNLGNIFERGKGVVQNYETAFKYYKIAAQMGDFQAQFNLAECYKEGQGTEKNEKLCFYLHKSAAKLKYVPSINNLGIMYEAGIGVEKNLYKAFKRYQEGAELSNEYSQYNLAICYRRGEKGMVEQDFEKSYDWYSKAAKNGHESSIKIVKNKSKLIFMIDQKISLEKLEKSIKGGVEMNKQDGDGNTGLHLMAEWDVYDQEKYLLFLLEYGCDIWIKNNKQETVIDLLKKKIQSLEKMKGKTKNGKQKMEKASKIIQKLLAENSIRDDFSLFFQRKEMTDCQIKNIKVFKIFIEMRLQCSVEQINEKLKTYSTDILNQFFKWLYCGITNNAQLIKKICLQFKINFAQKSSKTGLVSDLKKIFHLNKTKDFAIIVNNSKLFVHKFILQARSQLFRSMFVVIGDNLNQVGDYSEKSLNSLNKIIQFLYTDELDLSEEENPQQLIKELHDAVEYYQLNKHSKLELCIKREYQKLKLEK</sequence>
<dbReference type="SMART" id="SM00225">
    <property type="entry name" value="BTB"/>
    <property type="match status" value="1"/>
</dbReference>
<name>A0ABQ8Z0S7_9EUKA</name>
<dbReference type="InterPro" id="IPR006597">
    <property type="entry name" value="Sel1-like"/>
</dbReference>
<dbReference type="Proteomes" id="UP001150062">
    <property type="component" value="Unassembled WGS sequence"/>
</dbReference>
<dbReference type="InterPro" id="IPR050767">
    <property type="entry name" value="Sel1_AlgK"/>
</dbReference>
<dbReference type="Gene3D" id="3.30.710.10">
    <property type="entry name" value="Potassium Channel Kv1.1, Chain A"/>
    <property type="match status" value="1"/>
</dbReference>
<dbReference type="EMBL" id="JAOAOG010000079">
    <property type="protein sequence ID" value="KAJ6250347.1"/>
    <property type="molecule type" value="Genomic_DNA"/>
</dbReference>
<dbReference type="PANTHER" id="PTHR11102">
    <property type="entry name" value="SEL-1-LIKE PROTEIN"/>
    <property type="match status" value="1"/>
</dbReference>
<dbReference type="Gene3D" id="1.25.40.20">
    <property type="entry name" value="Ankyrin repeat-containing domain"/>
    <property type="match status" value="1"/>
</dbReference>
<dbReference type="CDD" id="cd18186">
    <property type="entry name" value="BTB_POZ_ZBTB_KLHL-like"/>
    <property type="match status" value="1"/>
</dbReference>
<dbReference type="InterPro" id="IPR000210">
    <property type="entry name" value="BTB/POZ_dom"/>
</dbReference>
<dbReference type="SUPFAM" id="SSF81901">
    <property type="entry name" value="HCP-like"/>
    <property type="match status" value="3"/>
</dbReference>